<accession>A0A6N2K5C1</accession>
<gene>
    <name evidence="1" type="ORF">SVIM_LOCUS31099</name>
</gene>
<sequence length="66" mass="7549">MYVRMTSKDSLKMDVAMVKTNHALPPLVPLCSSSCIIDWYYDLFGCPIGFALWEWIPMSHVVPTLE</sequence>
<reference evidence="1" key="1">
    <citation type="submission" date="2019-03" db="EMBL/GenBank/DDBJ databases">
        <authorList>
            <person name="Mank J."/>
            <person name="Almeida P."/>
        </authorList>
    </citation>
    <scope>NUCLEOTIDE SEQUENCE</scope>
    <source>
        <strain evidence="1">78183</strain>
    </source>
</reference>
<name>A0A6N2K5C1_SALVM</name>
<evidence type="ECO:0000313" key="1">
    <source>
        <dbReference type="EMBL" id="VFU23115.1"/>
    </source>
</evidence>
<protein>
    <submittedName>
        <fullName evidence="1">Uncharacterized protein</fullName>
    </submittedName>
</protein>
<proteinExistence type="predicted"/>
<dbReference type="AlphaFoldDB" id="A0A6N2K5C1"/>
<organism evidence="1">
    <name type="scientific">Salix viminalis</name>
    <name type="common">Common osier</name>
    <name type="synonym">Basket willow</name>
    <dbReference type="NCBI Taxonomy" id="40686"/>
    <lineage>
        <taxon>Eukaryota</taxon>
        <taxon>Viridiplantae</taxon>
        <taxon>Streptophyta</taxon>
        <taxon>Embryophyta</taxon>
        <taxon>Tracheophyta</taxon>
        <taxon>Spermatophyta</taxon>
        <taxon>Magnoliopsida</taxon>
        <taxon>eudicotyledons</taxon>
        <taxon>Gunneridae</taxon>
        <taxon>Pentapetalae</taxon>
        <taxon>rosids</taxon>
        <taxon>fabids</taxon>
        <taxon>Malpighiales</taxon>
        <taxon>Salicaceae</taxon>
        <taxon>Saliceae</taxon>
        <taxon>Salix</taxon>
    </lineage>
</organism>
<dbReference type="EMBL" id="CAADRP010000113">
    <property type="protein sequence ID" value="VFU23115.1"/>
    <property type="molecule type" value="Genomic_DNA"/>
</dbReference>